<keyword evidence="2" id="KW-1185">Reference proteome</keyword>
<feature type="non-terminal residue" evidence="1">
    <location>
        <position position="1"/>
    </location>
</feature>
<proteinExistence type="predicted"/>
<evidence type="ECO:0000313" key="1">
    <source>
        <dbReference type="EMBL" id="KAG0252128.1"/>
    </source>
</evidence>
<dbReference type="Proteomes" id="UP001194580">
    <property type="component" value="Unassembled WGS sequence"/>
</dbReference>
<gene>
    <name evidence="1" type="ORF">BGZ95_006709</name>
</gene>
<reference evidence="1" key="1">
    <citation type="journal article" date="2020" name="Fungal Divers.">
        <title>Resolving the Mortierellaceae phylogeny through synthesis of multi-gene phylogenetics and phylogenomics.</title>
        <authorList>
            <person name="Vandepol N."/>
            <person name="Liber J."/>
            <person name="Desiro A."/>
            <person name="Na H."/>
            <person name="Kennedy M."/>
            <person name="Barry K."/>
            <person name="Grigoriev I.V."/>
            <person name="Miller A.N."/>
            <person name="O'Donnell K."/>
            <person name="Stajich J.E."/>
            <person name="Bonito G."/>
        </authorList>
    </citation>
    <scope>NUCLEOTIDE SEQUENCE</scope>
    <source>
        <strain evidence="1">NRRL 28262</strain>
    </source>
</reference>
<sequence>LSPDRLEQQEPPSYEDFSLVFEEGRENPFSQTWRCQIEEQITSDEIGRVVILNRPTRLVVWCALVCTHDETSCSS</sequence>
<dbReference type="AlphaFoldDB" id="A0AAD4GZQ0"/>
<dbReference type="EMBL" id="JAAAIL010003153">
    <property type="protein sequence ID" value="KAG0252128.1"/>
    <property type="molecule type" value="Genomic_DNA"/>
</dbReference>
<organism evidence="1 2">
    <name type="scientific">Linnemannia exigua</name>
    <dbReference type="NCBI Taxonomy" id="604196"/>
    <lineage>
        <taxon>Eukaryota</taxon>
        <taxon>Fungi</taxon>
        <taxon>Fungi incertae sedis</taxon>
        <taxon>Mucoromycota</taxon>
        <taxon>Mortierellomycotina</taxon>
        <taxon>Mortierellomycetes</taxon>
        <taxon>Mortierellales</taxon>
        <taxon>Mortierellaceae</taxon>
        <taxon>Linnemannia</taxon>
    </lineage>
</organism>
<protein>
    <submittedName>
        <fullName evidence="1">Uncharacterized protein</fullName>
    </submittedName>
</protein>
<evidence type="ECO:0000313" key="2">
    <source>
        <dbReference type="Proteomes" id="UP001194580"/>
    </source>
</evidence>
<name>A0AAD4GZQ0_9FUNG</name>
<comment type="caution">
    <text evidence="1">The sequence shown here is derived from an EMBL/GenBank/DDBJ whole genome shotgun (WGS) entry which is preliminary data.</text>
</comment>
<accession>A0AAD4GZQ0</accession>